<accession>A0AAU8JA22</accession>
<dbReference type="RefSeq" id="WP_354635042.1">
    <property type="nucleotide sequence ID" value="NZ_CP159837.1"/>
</dbReference>
<proteinExistence type="predicted"/>
<dbReference type="EMBL" id="CP159837">
    <property type="protein sequence ID" value="XCM36007.1"/>
    <property type="molecule type" value="Genomic_DNA"/>
</dbReference>
<name>A0AAU8JA22_9CYAN</name>
<gene>
    <name evidence="1" type="ORF">ABWT76_004730</name>
</gene>
<protein>
    <recommendedName>
        <fullName evidence="2">Restriction endonuclease type IV Mrr domain-containing protein</fullName>
    </recommendedName>
</protein>
<evidence type="ECO:0008006" key="2">
    <source>
        <dbReference type="Google" id="ProtNLM"/>
    </source>
</evidence>
<evidence type="ECO:0000313" key="1">
    <source>
        <dbReference type="EMBL" id="XCM36007.1"/>
    </source>
</evidence>
<sequence length="298" mass="32991">MKKVAKIVREAAANLADAYQDKEVVNLERFLRNKLQQAGFSSLQSTELAEDWVKLLLQELEKELREWDLLGLPRPLVESSSPSTFLTFKHRNYESVLGMQGFCQDFPGVYEFVASLTPQEFLLVPACLLQLAGCDPIIITDGSGDGGVDCIGLVPSGSIRSLCVFVQARTSLQEITKEAIQLEVAKFQDMKRTGLFAEYLGALGKGNSADGLAVCYAVVASAEFKDSAREYARREGILLRSPRQAAFWLSHSFSLDNLLELREKLSPILVRDLSRNLAPVITESRRDTSVCTVTPSHT</sequence>
<reference evidence="1" key="1">
    <citation type="submission" date="2024-07" db="EMBL/GenBank/DDBJ databases">
        <authorList>
            <person name="Kim Y.J."/>
            <person name="Jeong J.Y."/>
        </authorList>
    </citation>
    <scope>NUCLEOTIDE SEQUENCE</scope>
    <source>
        <strain evidence="1">GIHE-MW2</strain>
    </source>
</reference>
<dbReference type="AlphaFoldDB" id="A0AAU8JA22"/>
<organism evidence="1">
    <name type="scientific">Planktothricoides raciborskii GIHE-MW2</name>
    <dbReference type="NCBI Taxonomy" id="2792601"/>
    <lineage>
        <taxon>Bacteria</taxon>
        <taxon>Bacillati</taxon>
        <taxon>Cyanobacteriota</taxon>
        <taxon>Cyanophyceae</taxon>
        <taxon>Oscillatoriophycideae</taxon>
        <taxon>Oscillatoriales</taxon>
        <taxon>Oscillatoriaceae</taxon>
        <taxon>Planktothricoides</taxon>
    </lineage>
</organism>